<feature type="domain" description="Bacterial surface antigen (D15)" evidence="4">
    <location>
        <begin position="103"/>
        <end position="299"/>
    </location>
</feature>
<protein>
    <recommendedName>
        <fullName evidence="4">Bacterial surface antigen (D15) domain-containing protein</fullName>
    </recommendedName>
</protein>
<keyword evidence="2" id="KW-0472">Membrane</keyword>
<proteinExistence type="predicted"/>
<dbReference type="EMBL" id="AP025292">
    <property type="protein sequence ID" value="BDC98088.1"/>
    <property type="molecule type" value="Genomic_DNA"/>
</dbReference>
<evidence type="ECO:0000256" key="3">
    <source>
        <dbReference type="SAM" id="SignalP"/>
    </source>
</evidence>
<evidence type="ECO:0000313" key="6">
    <source>
        <dbReference type="Proteomes" id="UP001354989"/>
    </source>
</evidence>
<name>A0ABM7VAY8_9BACT</name>
<evidence type="ECO:0000256" key="2">
    <source>
        <dbReference type="ARBA" id="ARBA00023136"/>
    </source>
</evidence>
<dbReference type="InterPro" id="IPR000184">
    <property type="entry name" value="Bac_surfAg_D15"/>
</dbReference>
<keyword evidence="3" id="KW-0732">Signal</keyword>
<evidence type="ECO:0000259" key="4">
    <source>
        <dbReference type="Pfam" id="PF01103"/>
    </source>
</evidence>
<comment type="subcellular location">
    <subcellularLocation>
        <location evidence="1">Membrane</location>
    </subcellularLocation>
</comment>
<gene>
    <name evidence="5" type="ORF">PEPS_03690</name>
</gene>
<dbReference type="Proteomes" id="UP001354989">
    <property type="component" value="Chromosome"/>
</dbReference>
<feature type="chain" id="PRO_5045750350" description="Bacterial surface antigen (D15) domain-containing protein" evidence="3">
    <location>
        <begin position="23"/>
        <end position="391"/>
    </location>
</feature>
<dbReference type="Pfam" id="PF01103">
    <property type="entry name" value="Omp85"/>
    <property type="match status" value="1"/>
</dbReference>
<dbReference type="RefSeq" id="WP_338397488.1">
    <property type="nucleotide sequence ID" value="NZ_AP025292.1"/>
</dbReference>
<dbReference type="Gene3D" id="2.40.160.50">
    <property type="entry name" value="membrane protein fhac: a member of the omp85/tpsb transporter family"/>
    <property type="match status" value="1"/>
</dbReference>
<reference evidence="5 6" key="1">
    <citation type="submission" date="2021-12" db="EMBL/GenBank/DDBJ databases">
        <title>Genome sequencing of bacteria with rrn-lacking chromosome and rrn-plasmid.</title>
        <authorList>
            <person name="Anda M."/>
            <person name="Iwasaki W."/>
        </authorList>
    </citation>
    <scope>NUCLEOTIDE SEQUENCE [LARGE SCALE GENOMIC DNA]</scope>
    <source>
        <strain evidence="5 6">NBRC 101262</strain>
    </source>
</reference>
<sequence length="391" mass="44765">MNIKFLFITLILLLNLGTTLQAQSNISNEVSDVGSADTGVKTIDKLLNVVDYFSHEDEKYAIAAYPAVAYSPRDGMRFGGLSIIKIKNQNTDNQWYRPTLLMPQLTWSTKNQVKAELGYDVYLKHWNLQGNLNLALLPNDEFYGIGRNTSSTQFTRYTSNSFDYLGEFNYMVHQKIMFGLAFNFRHQEVTDIEQPELMPADTPGHEGGLLFGFGPVFRWDTRNNNFYPTSGHWLNLQALSYNNGLSDYRFLTFNAEIRKFWSSANEKNILAFQARIDVSNHDRPFFMMAGIGGSKRLRGIDHFNRFLDNNAWFTQIEFRKHLWWRFSGASWAGMGQTAHRVEEFDLQHLQAVGGLGIRFQATKTDRMNVRVDVGFGSGGQKGLYLSILEAF</sequence>
<evidence type="ECO:0000313" key="5">
    <source>
        <dbReference type="EMBL" id="BDC98088.1"/>
    </source>
</evidence>
<organism evidence="5 6">
    <name type="scientific">Persicobacter psychrovividus</name>
    <dbReference type="NCBI Taxonomy" id="387638"/>
    <lineage>
        <taxon>Bacteria</taxon>
        <taxon>Pseudomonadati</taxon>
        <taxon>Bacteroidota</taxon>
        <taxon>Cytophagia</taxon>
        <taxon>Cytophagales</taxon>
        <taxon>Persicobacteraceae</taxon>
        <taxon>Persicobacter</taxon>
    </lineage>
</organism>
<keyword evidence="6" id="KW-1185">Reference proteome</keyword>
<feature type="signal peptide" evidence="3">
    <location>
        <begin position="1"/>
        <end position="22"/>
    </location>
</feature>
<accession>A0ABM7VAY8</accession>
<evidence type="ECO:0000256" key="1">
    <source>
        <dbReference type="ARBA" id="ARBA00004370"/>
    </source>
</evidence>